<dbReference type="EMBL" id="OKRB01000002">
    <property type="protein sequence ID" value="SPE17462.1"/>
    <property type="molecule type" value="Genomic_DNA"/>
</dbReference>
<organism evidence="2 3">
    <name type="scientific">Candidatus Sulfuritelmatomonas gaucii</name>
    <dbReference type="NCBI Taxonomy" id="2043161"/>
    <lineage>
        <taxon>Bacteria</taxon>
        <taxon>Pseudomonadati</taxon>
        <taxon>Acidobacteriota</taxon>
        <taxon>Terriglobia</taxon>
        <taxon>Terriglobales</taxon>
        <taxon>Acidobacteriaceae</taxon>
        <taxon>Candidatus Sulfuritelmatomonas</taxon>
    </lineage>
</organism>
<evidence type="ECO:0000313" key="3">
    <source>
        <dbReference type="Proteomes" id="UP000239735"/>
    </source>
</evidence>
<dbReference type="PANTHER" id="PTHR43610:SF1">
    <property type="entry name" value="N-ACETYLTRANSFERASE DOMAIN-CONTAINING PROTEIN"/>
    <property type="match status" value="1"/>
</dbReference>
<dbReference type="Pfam" id="PF13302">
    <property type="entry name" value="Acetyltransf_3"/>
    <property type="match status" value="1"/>
</dbReference>
<reference evidence="3" key="1">
    <citation type="submission" date="2018-02" db="EMBL/GenBank/DDBJ databases">
        <authorList>
            <person name="Hausmann B."/>
        </authorList>
    </citation>
    <scope>NUCLEOTIDE SEQUENCE [LARGE SCALE GENOMIC DNA]</scope>
    <source>
        <strain evidence="3">Peat soil MAG SbA5</strain>
    </source>
</reference>
<dbReference type="InterPro" id="IPR016181">
    <property type="entry name" value="Acyl_CoA_acyltransferase"/>
</dbReference>
<proteinExistence type="predicted"/>
<dbReference type="Proteomes" id="UP000239735">
    <property type="component" value="Unassembled WGS sequence"/>
</dbReference>
<dbReference type="AlphaFoldDB" id="A0A2N9L2A7"/>
<keyword evidence="2" id="KW-0687">Ribonucleoprotein</keyword>
<keyword evidence="2" id="KW-0689">Ribosomal protein</keyword>
<dbReference type="Gene3D" id="3.40.630.30">
    <property type="match status" value="1"/>
</dbReference>
<evidence type="ECO:0000313" key="2">
    <source>
        <dbReference type="EMBL" id="SPE17462.1"/>
    </source>
</evidence>
<protein>
    <submittedName>
        <fullName evidence="2">Acetyltransferase, ribosomal protein N-acetylase</fullName>
    </submittedName>
</protein>
<dbReference type="InterPro" id="IPR000182">
    <property type="entry name" value="GNAT_dom"/>
</dbReference>
<keyword evidence="2" id="KW-0808">Transferase</keyword>
<accession>A0A2N9L2A7</accession>
<dbReference type="GO" id="GO:0016747">
    <property type="term" value="F:acyltransferase activity, transferring groups other than amino-acyl groups"/>
    <property type="evidence" value="ECO:0007669"/>
    <property type="project" value="InterPro"/>
</dbReference>
<evidence type="ECO:0000259" key="1">
    <source>
        <dbReference type="Pfam" id="PF13302"/>
    </source>
</evidence>
<name>A0A2N9L2A7_9BACT</name>
<sequence>MELAFQPLQGRFVRLEPFRPGLKEEVRAAVDCDPETWAIMAGCALGDRFEEFWSAACSAPASERMPYAIRRLADGRVVGVSSMYLALVSQGGIEIGSSFVHPDARGGPVNPEAKLLMLGHAFAAGAARVQFRVDTRNLRSQAAVARLGAVREGILRRDRITWNGFIRDTVFFSILDSEWPAVKLRLEERLAGFRPEENAAL</sequence>
<dbReference type="GO" id="GO:0005840">
    <property type="term" value="C:ribosome"/>
    <property type="evidence" value="ECO:0007669"/>
    <property type="project" value="UniProtKB-KW"/>
</dbReference>
<dbReference type="SUPFAM" id="SSF55729">
    <property type="entry name" value="Acyl-CoA N-acyltransferases (Nat)"/>
    <property type="match status" value="1"/>
</dbReference>
<feature type="domain" description="N-acetyltransferase" evidence="1">
    <location>
        <begin position="14"/>
        <end position="149"/>
    </location>
</feature>
<dbReference type="PANTHER" id="PTHR43610">
    <property type="entry name" value="BLL6696 PROTEIN"/>
    <property type="match status" value="1"/>
</dbReference>
<gene>
    <name evidence="2" type="ORF">SBA5_100060</name>
</gene>
<dbReference type="OrthoDB" id="9795199at2"/>